<dbReference type="PANTHER" id="PTHR44051">
    <property type="entry name" value="GLUTATHIONE S-TRANSFERASE-RELATED"/>
    <property type="match status" value="1"/>
</dbReference>
<keyword evidence="5" id="KW-0808">Transferase</keyword>
<evidence type="ECO:0000259" key="3">
    <source>
        <dbReference type="PROSITE" id="PS50404"/>
    </source>
</evidence>
<dbReference type="Proteomes" id="UP000001396">
    <property type="component" value="Unassembled WGS sequence"/>
</dbReference>
<sequence length="302" mass="34463">MHIYLSDQLNITASMTLLKDGIYVLLNVTKDKIIECGQISGGFSNECGQNSLIQITISKIELYGASTPNVHKVLFALEELNIPYNFNVLSLRDGDQFTEEFKKINPNSKVPAIFDRNVEGGLAVFESGNILQYLATHYGNGKYLPNATTDIKGNTQVLGWLYWQMSGLGPTQGNLNHFDKYAPEKIEYALKRYSNELSRLFHVLEKQLADHTFIVADQYTIADMAIYAWIRYIYMHPEFTSQEFPNVFKYIDRVRSIPSVNKVVTEAEEDLKKNPHKPVTDKERKIMFGQNGKSDDDQQSKQ</sequence>
<dbReference type="Pfam" id="PF13409">
    <property type="entry name" value="GST_N_2"/>
    <property type="match status" value="1"/>
</dbReference>
<keyword evidence="6" id="KW-1185">Reference proteome</keyword>
<feature type="compositionally biased region" description="Basic and acidic residues" evidence="2">
    <location>
        <begin position="293"/>
        <end position="302"/>
    </location>
</feature>
<dbReference type="SUPFAM" id="SSF47616">
    <property type="entry name" value="GST C-terminal domain-like"/>
    <property type="match status" value="1"/>
</dbReference>
<feature type="domain" description="GST N-terminal" evidence="3">
    <location>
        <begin position="57"/>
        <end position="142"/>
    </location>
</feature>
<dbReference type="EMBL" id="ADBJ01000028">
    <property type="protein sequence ID" value="EFA80757.1"/>
    <property type="molecule type" value="Genomic_DNA"/>
</dbReference>
<protein>
    <submittedName>
        <fullName evidence="5">Glutathione S-transferase domain-containing protein</fullName>
    </submittedName>
</protein>
<dbReference type="SUPFAM" id="SSF52833">
    <property type="entry name" value="Thioredoxin-like"/>
    <property type="match status" value="1"/>
</dbReference>
<dbReference type="InterPro" id="IPR004046">
    <property type="entry name" value="GST_C"/>
</dbReference>
<feature type="region of interest" description="Disordered" evidence="2">
    <location>
        <begin position="266"/>
        <end position="302"/>
    </location>
</feature>
<dbReference type="Pfam" id="PF00043">
    <property type="entry name" value="GST_C"/>
    <property type="match status" value="1"/>
</dbReference>
<dbReference type="GeneID" id="31361825"/>
<evidence type="ECO:0000259" key="4">
    <source>
        <dbReference type="PROSITE" id="PS50405"/>
    </source>
</evidence>
<gene>
    <name evidence="5" type="ORF">PPL_06343</name>
</gene>
<evidence type="ECO:0000256" key="2">
    <source>
        <dbReference type="SAM" id="MobiDB-lite"/>
    </source>
</evidence>
<comment type="caution">
    <text evidence="5">The sequence shown here is derived from an EMBL/GenBank/DDBJ whole genome shotgun (WGS) entry which is preliminary data.</text>
</comment>
<dbReference type="InterPro" id="IPR004045">
    <property type="entry name" value="Glutathione_S-Trfase_N"/>
</dbReference>
<dbReference type="InterPro" id="IPR036282">
    <property type="entry name" value="Glutathione-S-Trfase_C_sf"/>
</dbReference>
<dbReference type="PROSITE" id="PS50404">
    <property type="entry name" value="GST_NTER"/>
    <property type="match status" value="1"/>
</dbReference>
<dbReference type="PROSITE" id="PS50405">
    <property type="entry name" value="GST_CTER"/>
    <property type="match status" value="1"/>
</dbReference>
<dbReference type="AlphaFoldDB" id="D3BCW5"/>
<evidence type="ECO:0000256" key="1">
    <source>
        <dbReference type="ARBA" id="ARBA00007409"/>
    </source>
</evidence>
<proteinExistence type="inferred from homology"/>
<evidence type="ECO:0000313" key="5">
    <source>
        <dbReference type="EMBL" id="EFA80757.1"/>
    </source>
</evidence>
<feature type="compositionally biased region" description="Basic and acidic residues" evidence="2">
    <location>
        <begin position="270"/>
        <end position="286"/>
    </location>
</feature>
<accession>D3BCW5</accession>
<organism evidence="5 6">
    <name type="scientific">Heterostelium pallidum (strain ATCC 26659 / Pp 5 / PN500)</name>
    <name type="common">Cellular slime mold</name>
    <name type="synonym">Polysphondylium pallidum</name>
    <dbReference type="NCBI Taxonomy" id="670386"/>
    <lineage>
        <taxon>Eukaryota</taxon>
        <taxon>Amoebozoa</taxon>
        <taxon>Evosea</taxon>
        <taxon>Eumycetozoa</taxon>
        <taxon>Dictyostelia</taxon>
        <taxon>Acytosteliales</taxon>
        <taxon>Acytosteliaceae</taxon>
        <taxon>Heterostelium</taxon>
    </lineage>
</organism>
<dbReference type="Gene3D" id="3.40.30.10">
    <property type="entry name" value="Glutaredoxin"/>
    <property type="match status" value="1"/>
</dbReference>
<dbReference type="InParanoid" id="D3BCW5"/>
<dbReference type="InterPro" id="IPR040079">
    <property type="entry name" value="Glutathione_S-Trfase"/>
</dbReference>
<dbReference type="RefSeq" id="XP_020432876.1">
    <property type="nucleotide sequence ID" value="XM_020577202.1"/>
</dbReference>
<dbReference type="SFLD" id="SFLDS00019">
    <property type="entry name" value="Glutathione_Transferase_(cytos"/>
    <property type="match status" value="1"/>
</dbReference>
<dbReference type="InterPro" id="IPR010987">
    <property type="entry name" value="Glutathione-S-Trfase_C-like"/>
</dbReference>
<dbReference type="STRING" id="670386.D3BCW5"/>
<dbReference type="SFLD" id="SFLDG00358">
    <property type="entry name" value="Main_(cytGST)"/>
    <property type="match status" value="1"/>
</dbReference>
<feature type="domain" description="GST C-terminal" evidence="4">
    <location>
        <begin position="150"/>
        <end position="279"/>
    </location>
</feature>
<dbReference type="SFLD" id="SFLDG01151">
    <property type="entry name" value="Main.2:_Nu-like"/>
    <property type="match status" value="1"/>
</dbReference>
<dbReference type="InterPro" id="IPR036249">
    <property type="entry name" value="Thioredoxin-like_sf"/>
</dbReference>
<dbReference type="Gene3D" id="1.20.1050.10">
    <property type="match status" value="1"/>
</dbReference>
<dbReference type="PANTHER" id="PTHR44051:SF8">
    <property type="entry name" value="GLUTATHIONE S-TRANSFERASE GSTA"/>
    <property type="match status" value="1"/>
</dbReference>
<evidence type="ECO:0000313" key="6">
    <source>
        <dbReference type="Proteomes" id="UP000001396"/>
    </source>
</evidence>
<name>D3BCW5_HETP5</name>
<dbReference type="OMA" id="KEPWFTK"/>
<comment type="similarity">
    <text evidence="1">Belongs to the GST superfamily.</text>
</comment>
<dbReference type="GO" id="GO:0016740">
    <property type="term" value="F:transferase activity"/>
    <property type="evidence" value="ECO:0007669"/>
    <property type="project" value="UniProtKB-KW"/>
</dbReference>
<dbReference type="CDD" id="cd03048">
    <property type="entry name" value="GST_N_Ure2p_like"/>
    <property type="match status" value="1"/>
</dbReference>
<reference evidence="5 6" key="1">
    <citation type="journal article" date="2011" name="Genome Res.">
        <title>Phylogeny-wide analysis of social amoeba genomes highlights ancient origins for complex intercellular communication.</title>
        <authorList>
            <person name="Heidel A.J."/>
            <person name="Lawal H.M."/>
            <person name="Felder M."/>
            <person name="Schilde C."/>
            <person name="Helps N.R."/>
            <person name="Tunggal B."/>
            <person name="Rivero F."/>
            <person name="John U."/>
            <person name="Schleicher M."/>
            <person name="Eichinger L."/>
            <person name="Platzer M."/>
            <person name="Noegel A.A."/>
            <person name="Schaap P."/>
            <person name="Gloeckner G."/>
        </authorList>
    </citation>
    <scope>NUCLEOTIDE SEQUENCE [LARGE SCALE GENOMIC DNA]</scope>
    <source>
        <strain evidence="6">ATCC 26659 / Pp 5 / PN500</strain>
    </source>
</reference>